<feature type="non-terminal residue" evidence="1">
    <location>
        <position position="295"/>
    </location>
</feature>
<organism evidence="1 2">
    <name type="scientific">Cymbomonas tetramitiformis</name>
    <dbReference type="NCBI Taxonomy" id="36881"/>
    <lineage>
        <taxon>Eukaryota</taxon>
        <taxon>Viridiplantae</taxon>
        <taxon>Chlorophyta</taxon>
        <taxon>Pyramimonadophyceae</taxon>
        <taxon>Pyramimonadales</taxon>
        <taxon>Pyramimonadaceae</taxon>
        <taxon>Cymbomonas</taxon>
    </lineage>
</organism>
<dbReference type="EMBL" id="LGRX02010398">
    <property type="protein sequence ID" value="KAK3270426.1"/>
    <property type="molecule type" value="Genomic_DNA"/>
</dbReference>
<accession>A0AAE0G3W8</accession>
<evidence type="ECO:0000313" key="2">
    <source>
        <dbReference type="Proteomes" id="UP001190700"/>
    </source>
</evidence>
<comment type="caution">
    <text evidence="1">The sequence shown here is derived from an EMBL/GenBank/DDBJ whole genome shotgun (WGS) entry which is preliminary data.</text>
</comment>
<sequence length="295" mass="32116">MGASQSLSAEAMQVSQLIKTANWAATRYPDQSDKAFVGGCFEFETNVDAADYKCMENELADSFLVDVEKGEVFSGKQNDDGCLLSLVQVEAKPYVTIRTFSMLVQHLQVAGDTVAQEEVYALIKACPDIRSVMVQGAEGKENESLSFLYSALFSHYQEATGGAAPVEYTPEQPIAHMGAARASTLNLASVTQDTDYGARFEPAPEPPTSEAYRMSELYTAADIFQKIIKDKGSTTAKWRKQLDKITKEAAQDAEAAKDSDLEGFDPMAKVIAPRVTANTYVSGSQAYRVSSWMTG</sequence>
<proteinExistence type="predicted"/>
<reference evidence="1 2" key="1">
    <citation type="journal article" date="2015" name="Genome Biol. Evol.">
        <title>Comparative Genomics of a Bacterivorous Green Alga Reveals Evolutionary Causalities and Consequences of Phago-Mixotrophic Mode of Nutrition.</title>
        <authorList>
            <person name="Burns J.A."/>
            <person name="Paasch A."/>
            <person name="Narechania A."/>
            <person name="Kim E."/>
        </authorList>
    </citation>
    <scope>NUCLEOTIDE SEQUENCE [LARGE SCALE GENOMIC DNA]</scope>
    <source>
        <strain evidence="1 2">PLY_AMNH</strain>
    </source>
</reference>
<gene>
    <name evidence="1" type="ORF">CYMTET_21178</name>
</gene>
<protein>
    <submittedName>
        <fullName evidence="1">Uncharacterized protein</fullName>
    </submittedName>
</protein>
<name>A0AAE0G3W8_9CHLO</name>
<evidence type="ECO:0000313" key="1">
    <source>
        <dbReference type="EMBL" id="KAK3270426.1"/>
    </source>
</evidence>
<dbReference type="AlphaFoldDB" id="A0AAE0G3W8"/>
<keyword evidence="2" id="KW-1185">Reference proteome</keyword>
<dbReference type="Proteomes" id="UP001190700">
    <property type="component" value="Unassembled WGS sequence"/>
</dbReference>